<sequence length="155" mass="17729">MNRKLFPSRTTTGNIQVKSCFGNKILYQTANFSFASHEDRKPVEIEAIISDQLEMEGIFPPDCLKLFELNELPGVQDEQINSFSSEIQNKFPFVSAVLENESLDLTHIIDCSLGDQVEHLVKGYEPAKEPKVTRSKSGNRTPRNKWKLFRPFKHS</sequence>
<dbReference type="OrthoDB" id="6458506at2759"/>
<comment type="caution">
    <text evidence="2">The sequence shown here is derived from an EMBL/GenBank/DDBJ whole genome shotgun (WGS) entry which is preliminary data.</text>
</comment>
<keyword evidence="3" id="KW-1185">Reference proteome</keyword>
<dbReference type="EMBL" id="BGPR01000593">
    <property type="protein sequence ID" value="GBM27699.1"/>
    <property type="molecule type" value="Genomic_DNA"/>
</dbReference>
<reference evidence="2 3" key="1">
    <citation type="journal article" date="2019" name="Sci. Rep.">
        <title>Orb-weaving spider Araneus ventricosus genome elucidates the spidroin gene catalogue.</title>
        <authorList>
            <person name="Kono N."/>
            <person name="Nakamura H."/>
            <person name="Ohtoshi R."/>
            <person name="Moran D.A.P."/>
            <person name="Shinohara A."/>
            <person name="Yoshida Y."/>
            <person name="Fujiwara M."/>
            <person name="Mori M."/>
            <person name="Tomita M."/>
            <person name="Arakawa K."/>
        </authorList>
    </citation>
    <scope>NUCLEOTIDE SEQUENCE [LARGE SCALE GENOMIC DNA]</scope>
</reference>
<protein>
    <submittedName>
        <fullName evidence="2">Uncharacterized protein</fullName>
    </submittedName>
</protein>
<dbReference type="Proteomes" id="UP000499080">
    <property type="component" value="Unassembled WGS sequence"/>
</dbReference>
<accession>A0A4Y2EHH4</accession>
<evidence type="ECO:0000313" key="3">
    <source>
        <dbReference type="Proteomes" id="UP000499080"/>
    </source>
</evidence>
<gene>
    <name evidence="2" type="ORF">AVEN_25329_1</name>
</gene>
<evidence type="ECO:0000313" key="2">
    <source>
        <dbReference type="EMBL" id="GBM27699.1"/>
    </source>
</evidence>
<organism evidence="2 3">
    <name type="scientific">Araneus ventricosus</name>
    <name type="common">Orbweaver spider</name>
    <name type="synonym">Epeira ventricosa</name>
    <dbReference type="NCBI Taxonomy" id="182803"/>
    <lineage>
        <taxon>Eukaryota</taxon>
        <taxon>Metazoa</taxon>
        <taxon>Ecdysozoa</taxon>
        <taxon>Arthropoda</taxon>
        <taxon>Chelicerata</taxon>
        <taxon>Arachnida</taxon>
        <taxon>Araneae</taxon>
        <taxon>Araneomorphae</taxon>
        <taxon>Entelegynae</taxon>
        <taxon>Araneoidea</taxon>
        <taxon>Araneidae</taxon>
        <taxon>Araneus</taxon>
    </lineage>
</organism>
<name>A0A4Y2EHH4_ARAVE</name>
<feature type="region of interest" description="Disordered" evidence="1">
    <location>
        <begin position="125"/>
        <end position="144"/>
    </location>
</feature>
<dbReference type="AlphaFoldDB" id="A0A4Y2EHH4"/>
<proteinExistence type="predicted"/>
<evidence type="ECO:0000256" key="1">
    <source>
        <dbReference type="SAM" id="MobiDB-lite"/>
    </source>
</evidence>